<gene>
    <name evidence="3" type="ORF">IWQ60_002417</name>
</gene>
<dbReference type="GO" id="GO:0005634">
    <property type="term" value="C:nucleus"/>
    <property type="evidence" value="ECO:0007669"/>
    <property type="project" value="TreeGrafter"/>
</dbReference>
<evidence type="ECO:0000313" key="3">
    <source>
        <dbReference type="EMBL" id="KAJ1928043.1"/>
    </source>
</evidence>
<dbReference type="GO" id="GO:0005737">
    <property type="term" value="C:cytoplasm"/>
    <property type="evidence" value="ECO:0007669"/>
    <property type="project" value="TreeGrafter"/>
</dbReference>
<feature type="region of interest" description="Disordered" evidence="2">
    <location>
        <begin position="270"/>
        <end position="295"/>
    </location>
</feature>
<dbReference type="OrthoDB" id="17212at2759"/>
<keyword evidence="4" id="KW-1185">Reference proteome</keyword>
<dbReference type="EMBL" id="JANBPT010000091">
    <property type="protein sequence ID" value="KAJ1928043.1"/>
    <property type="molecule type" value="Genomic_DNA"/>
</dbReference>
<evidence type="ECO:0000256" key="1">
    <source>
        <dbReference type="ARBA" id="ARBA00008209"/>
    </source>
</evidence>
<dbReference type="PANTHER" id="PTHR10300">
    <property type="entry name" value="CALCIPRESSIN"/>
    <property type="match status" value="1"/>
</dbReference>
<organism evidence="3 4">
    <name type="scientific">Tieghemiomyces parasiticus</name>
    <dbReference type="NCBI Taxonomy" id="78921"/>
    <lineage>
        <taxon>Eukaryota</taxon>
        <taxon>Fungi</taxon>
        <taxon>Fungi incertae sedis</taxon>
        <taxon>Zoopagomycota</taxon>
        <taxon>Kickxellomycotina</taxon>
        <taxon>Dimargaritomycetes</taxon>
        <taxon>Dimargaritales</taxon>
        <taxon>Dimargaritaceae</taxon>
        <taxon>Tieghemiomyces</taxon>
    </lineage>
</organism>
<dbReference type="InterPro" id="IPR012677">
    <property type="entry name" value="Nucleotide-bd_a/b_plait_sf"/>
</dbReference>
<name>A0A9W8AJ33_9FUNG</name>
<comment type="similarity">
    <text evidence="1">Belongs to the RCAN family.</text>
</comment>
<protein>
    <recommendedName>
        <fullName evidence="5">Calcipressin</fullName>
    </recommendedName>
</protein>
<dbReference type="PANTHER" id="PTHR10300:SF14">
    <property type="entry name" value="PROTEIN SARAH"/>
    <property type="match status" value="1"/>
</dbReference>
<dbReference type="GO" id="GO:0008597">
    <property type="term" value="F:calcium-dependent protein serine/threonine phosphatase regulator activity"/>
    <property type="evidence" value="ECO:0007669"/>
    <property type="project" value="TreeGrafter"/>
</dbReference>
<dbReference type="InterPro" id="IPR006931">
    <property type="entry name" value="Calcipressin"/>
</dbReference>
<evidence type="ECO:0008006" key="5">
    <source>
        <dbReference type="Google" id="ProtNLM"/>
    </source>
</evidence>
<dbReference type="Pfam" id="PF04847">
    <property type="entry name" value="Calcipressin"/>
    <property type="match status" value="1"/>
</dbReference>
<sequence>MTSQGPGYASSADPTEGDLSTDLQYRLQMTDATPPTVPLNPPVSTDRRRNSTSTAVAFPTPALVVTLQPFTTDLAATLEASLAAQFGPLLYFTALPSFARCIVIFESREKATAARQLVMHGHWHLSGSDVAARAYYYQIGSNELQLSKRDFLKLPTSEKMWLISPPGSPPVGWQQEREDPPNATPLHEELHQALVDLGGGRFHLDYHSDEEISDDLDEEDLYPGSTTEVTSKGPRLVVTEADVAPSNASHNSLAVPSGRTAWRRPAIVIESWDTPQSEPQSLPIPRTTLPPTSRG</sequence>
<dbReference type="Gene3D" id="3.30.70.330">
    <property type="match status" value="1"/>
</dbReference>
<evidence type="ECO:0000313" key="4">
    <source>
        <dbReference type="Proteomes" id="UP001150569"/>
    </source>
</evidence>
<reference evidence="3" key="1">
    <citation type="submission" date="2022-07" db="EMBL/GenBank/DDBJ databases">
        <title>Phylogenomic reconstructions and comparative analyses of Kickxellomycotina fungi.</title>
        <authorList>
            <person name="Reynolds N.K."/>
            <person name="Stajich J.E."/>
            <person name="Barry K."/>
            <person name="Grigoriev I.V."/>
            <person name="Crous P."/>
            <person name="Smith M.E."/>
        </authorList>
    </citation>
    <scope>NUCLEOTIDE SEQUENCE</scope>
    <source>
        <strain evidence="3">RSA 861</strain>
    </source>
</reference>
<accession>A0A9W8AJ33</accession>
<comment type="caution">
    <text evidence="3">The sequence shown here is derived from an EMBL/GenBank/DDBJ whole genome shotgun (WGS) entry which is preliminary data.</text>
</comment>
<evidence type="ECO:0000256" key="2">
    <source>
        <dbReference type="SAM" id="MobiDB-lite"/>
    </source>
</evidence>
<dbReference type="Proteomes" id="UP001150569">
    <property type="component" value="Unassembled WGS sequence"/>
</dbReference>
<proteinExistence type="inferred from homology"/>
<feature type="region of interest" description="Disordered" evidence="2">
    <location>
        <begin position="30"/>
        <end position="52"/>
    </location>
</feature>
<dbReference type="GO" id="GO:0019722">
    <property type="term" value="P:calcium-mediated signaling"/>
    <property type="evidence" value="ECO:0007669"/>
    <property type="project" value="InterPro"/>
</dbReference>
<dbReference type="AlphaFoldDB" id="A0A9W8AJ33"/>